<evidence type="ECO:0000313" key="9">
    <source>
        <dbReference type="EMBL" id="KAI9553013.1"/>
    </source>
</evidence>
<evidence type="ECO:0000256" key="2">
    <source>
        <dbReference type="ARBA" id="ARBA00022617"/>
    </source>
</evidence>
<evidence type="ECO:0000256" key="6">
    <source>
        <dbReference type="RuleBase" id="RU000356"/>
    </source>
</evidence>
<dbReference type="PANTHER" id="PTHR47217:SF1">
    <property type="entry name" value="GLOBIN-LIKE PROTEIN"/>
    <property type="match status" value="1"/>
</dbReference>
<keyword evidence="5" id="KW-0408">Iron</keyword>
<dbReference type="PANTHER" id="PTHR47217">
    <property type="entry name" value="GLOBIN-LIKE PROTEIN"/>
    <property type="match status" value="1"/>
</dbReference>
<keyword evidence="2 6" id="KW-0349">Heme</keyword>
<dbReference type="PRINTS" id="PR00188">
    <property type="entry name" value="PLANTGLOBIN"/>
</dbReference>
<keyword evidence="10" id="KW-1185">Reference proteome</keyword>
<dbReference type="PROSITE" id="PS01033">
    <property type="entry name" value="GLOBIN"/>
    <property type="match status" value="1"/>
</dbReference>
<reference evidence="9 10" key="1">
    <citation type="submission" date="2022-05" db="EMBL/GenBank/DDBJ databases">
        <title>A multi-omics perspective on studying reproductive biology in Daphnia sinensis.</title>
        <authorList>
            <person name="Jia J."/>
        </authorList>
    </citation>
    <scope>NUCLEOTIDE SEQUENCE [LARGE SCALE GENOMIC DNA]</scope>
    <source>
        <strain evidence="9 10">WSL</strain>
    </source>
</reference>
<evidence type="ECO:0000256" key="3">
    <source>
        <dbReference type="ARBA" id="ARBA00022621"/>
    </source>
</evidence>
<keyword evidence="7" id="KW-0732">Signal</keyword>
<keyword evidence="1 6" id="KW-0813">Transport</keyword>
<dbReference type="InterPro" id="IPR012292">
    <property type="entry name" value="Globin/Proto"/>
</dbReference>
<dbReference type="SUPFAM" id="SSF46458">
    <property type="entry name" value="Globin-like"/>
    <property type="match status" value="1"/>
</dbReference>
<feature type="signal peptide" evidence="7">
    <location>
        <begin position="1"/>
        <end position="21"/>
    </location>
</feature>
<keyword evidence="4" id="KW-0479">Metal-binding</keyword>
<evidence type="ECO:0000259" key="8">
    <source>
        <dbReference type="PROSITE" id="PS01033"/>
    </source>
</evidence>
<accession>A0AAD5KZP7</accession>
<dbReference type="InterPro" id="IPR000971">
    <property type="entry name" value="Globin"/>
</dbReference>
<evidence type="ECO:0000313" key="10">
    <source>
        <dbReference type="Proteomes" id="UP000820818"/>
    </source>
</evidence>
<evidence type="ECO:0000256" key="1">
    <source>
        <dbReference type="ARBA" id="ARBA00022448"/>
    </source>
</evidence>
<name>A0AAD5KZP7_9CRUS</name>
<evidence type="ECO:0000256" key="7">
    <source>
        <dbReference type="SAM" id="SignalP"/>
    </source>
</evidence>
<dbReference type="CDD" id="cd01040">
    <property type="entry name" value="Mb-like"/>
    <property type="match status" value="1"/>
</dbReference>
<dbReference type="Proteomes" id="UP000820818">
    <property type="component" value="Linkage Group LG9"/>
</dbReference>
<proteinExistence type="inferred from homology"/>
<dbReference type="GO" id="GO:0046872">
    <property type="term" value="F:metal ion binding"/>
    <property type="evidence" value="ECO:0007669"/>
    <property type="project" value="UniProtKB-KW"/>
</dbReference>
<dbReference type="GO" id="GO:0020037">
    <property type="term" value="F:heme binding"/>
    <property type="evidence" value="ECO:0007669"/>
    <property type="project" value="InterPro"/>
</dbReference>
<dbReference type="GO" id="GO:0005344">
    <property type="term" value="F:oxygen carrier activity"/>
    <property type="evidence" value="ECO:0007669"/>
    <property type="project" value="UniProtKB-KW"/>
</dbReference>
<dbReference type="EMBL" id="WJBH02000009">
    <property type="protein sequence ID" value="KAI9553013.1"/>
    <property type="molecule type" value="Genomic_DNA"/>
</dbReference>
<dbReference type="AlphaFoldDB" id="A0AAD5KZP7"/>
<dbReference type="GO" id="GO:0019825">
    <property type="term" value="F:oxygen binding"/>
    <property type="evidence" value="ECO:0007669"/>
    <property type="project" value="InterPro"/>
</dbReference>
<sequence length="181" mass="20551">MFVHVFAILFVVFPQFRSVQAECPRGYKASSSSGRDAATKSESQRILENFLNERDEATIRSTWNTAKKNDNIGPKTFLRYFELKPEAQKMFPAFAEVDHMKLPTNEDFLAQAKSCVSGLNSYVEHLGKNPKNCPFIAKAKGKYHHEDLKLLGVTLMGVLEEELGKGFTDESREAWRKGFKP</sequence>
<keyword evidence="3 6" id="KW-0561">Oxygen transport</keyword>
<dbReference type="Pfam" id="PF00042">
    <property type="entry name" value="Globin"/>
    <property type="match status" value="1"/>
</dbReference>
<comment type="similarity">
    <text evidence="6">Belongs to the globin family.</text>
</comment>
<gene>
    <name evidence="9" type="ORF">GHT06_020900</name>
</gene>
<dbReference type="InterPro" id="IPR044399">
    <property type="entry name" value="Mb-like_M"/>
</dbReference>
<organism evidence="9 10">
    <name type="scientific">Daphnia sinensis</name>
    <dbReference type="NCBI Taxonomy" id="1820382"/>
    <lineage>
        <taxon>Eukaryota</taxon>
        <taxon>Metazoa</taxon>
        <taxon>Ecdysozoa</taxon>
        <taxon>Arthropoda</taxon>
        <taxon>Crustacea</taxon>
        <taxon>Branchiopoda</taxon>
        <taxon>Diplostraca</taxon>
        <taxon>Cladocera</taxon>
        <taxon>Anomopoda</taxon>
        <taxon>Daphniidae</taxon>
        <taxon>Daphnia</taxon>
        <taxon>Daphnia similis group</taxon>
    </lineage>
</organism>
<dbReference type="InterPro" id="IPR009050">
    <property type="entry name" value="Globin-like_sf"/>
</dbReference>
<evidence type="ECO:0000256" key="4">
    <source>
        <dbReference type="ARBA" id="ARBA00022723"/>
    </source>
</evidence>
<evidence type="ECO:0000256" key="5">
    <source>
        <dbReference type="ARBA" id="ARBA00023004"/>
    </source>
</evidence>
<comment type="caution">
    <text evidence="9">The sequence shown here is derived from an EMBL/GenBank/DDBJ whole genome shotgun (WGS) entry which is preliminary data.</text>
</comment>
<feature type="domain" description="Globin" evidence="8">
    <location>
        <begin position="50"/>
        <end position="181"/>
    </location>
</feature>
<protein>
    <recommendedName>
        <fullName evidence="8">Globin domain-containing protein</fullName>
    </recommendedName>
</protein>
<feature type="chain" id="PRO_5041916324" description="Globin domain-containing protein" evidence="7">
    <location>
        <begin position="22"/>
        <end position="181"/>
    </location>
</feature>
<dbReference type="Gene3D" id="1.10.490.10">
    <property type="entry name" value="Globins"/>
    <property type="match status" value="1"/>
</dbReference>